<dbReference type="Gene3D" id="3.40.630.190">
    <property type="entry name" value="LCP protein"/>
    <property type="match status" value="1"/>
</dbReference>
<comment type="similarity">
    <text evidence="2">Belongs to the LytR/CpsA/Psr (LCP) family.</text>
</comment>
<name>A0A2X3W9V1_9STRE</name>
<evidence type="ECO:0000256" key="10">
    <source>
        <dbReference type="ARBA" id="ARBA00037178"/>
    </source>
</evidence>
<evidence type="ECO:0000256" key="11">
    <source>
        <dbReference type="ARBA" id="ARBA00040752"/>
    </source>
</evidence>
<dbReference type="PANTHER" id="PTHR33392">
    <property type="entry name" value="POLYISOPRENYL-TEICHOIC ACID--PEPTIDOGLYCAN TEICHOIC ACID TRANSFERASE TAGU"/>
    <property type="match status" value="1"/>
</dbReference>
<reference evidence="14 15" key="1">
    <citation type="submission" date="2018-06" db="EMBL/GenBank/DDBJ databases">
        <authorList>
            <consortium name="Pathogen Informatics"/>
            <person name="Doyle S."/>
        </authorList>
    </citation>
    <scope>NUCLEOTIDE SEQUENCE [LARGE SCALE GENOMIC DNA]</scope>
    <source>
        <strain evidence="14 15">NCTC12278</strain>
    </source>
</reference>
<dbReference type="RefSeq" id="WP_018030058.1">
    <property type="nucleotide sequence ID" value="NZ_LS483343.1"/>
</dbReference>
<evidence type="ECO:0000256" key="9">
    <source>
        <dbReference type="ARBA" id="ARBA00023163"/>
    </source>
</evidence>
<keyword evidence="6 12" id="KW-1133">Transmembrane helix</keyword>
<accession>A0A2X3W9V1</accession>
<evidence type="ECO:0000256" key="4">
    <source>
        <dbReference type="ARBA" id="ARBA00022692"/>
    </source>
</evidence>
<keyword evidence="4 12" id="KW-0812">Transmembrane</keyword>
<comment type="subcellular location">
    <subcellularLocation>
        <location evidence="1">Cell membrane</location>
        <topology evidence="1">Single-pass type II membrane protein</topology>
    </subcellularLocation>
</comment>
<dbReference type="InterPro" id="IPR050922">
    <property type="entry name" value="LytR/CpsA/Psr_CW_biosynth"/>
</dbReference>
<proteinExistence type="inferred from homology"/>
<evidence type="ECO:0000256" key="2">
    <source>
        <dbReference type="ARBA" id="ARBA00006068"/>
    </source>
</evidence>
<dbReference type="KEGG" id="sfer:NCTC12278_01205"/>
<evidence type="ECO:0000256" key="12">
    <source>
        <dbReference type="SAM" id="Phobius"/>
    </source>
</evidence>
<evidence type="ECO:0000256" key="3">
    <source>
        <dbReference type="ARBA" id="ARBA00022475"/>
    </source>
</evidence>
<dbReference type="OrthoDB" id="9782542at2"/>
<keyword evidence="15" id="KW-1185">Reference proteome</keyword>
<dbReference type="PANTHER" id="PTHR33392:SF8">
    <property type="entry name" value="REGULATORY PROTEIN MSRR"/>
    <property type="match status" value="1"/>
</dbReference>
<evidence type="ECO:0000256" key="8">
    <source>
        <dbReference type="ARBA" id="ARBA00023136"/>
    </source>
</evidence>
<evidence type="ECO:0000256" key="6">
    <source>
        <dbReference type="ARBA" id="ARBA00022989"/>
    </source>
</evidence>
<keyword evidence="9" id="KW-0804">Transcription</keyword>
<dbReference type="NCBIfam" id="TIGR00350">
    <property type="entry name" value="lytR_cpsA_psr"/>
    <property type="match status" value="1"/>
</dbReference>
<evidence type="ECO:0000256" key="5">
    <source>
        <dbReference type="ARBA" id="ARBA00022968"/>
    </source>
</evidence>
<evidence type="ECO:0000256" key="7">
    <source>
        <dbReference type="ARBA" id="ARBA00023015"/>
    </source>
</evidence>
<comment type="function">
    <text evidence="10">Involved in SarA attenuation. Affects resistance to oxacillin and teicoplanin, as well as the synthesis of virulence factors.</text>
</comment>
<gene>
    <name evidence="14" type="primary">msrR</name>
    <name evidence="14" type="ORF">NCTC12278_01205</name>
</gene>
<feature type="domain" description="Cell envelope-related transcriptional attenuator" evidence="13">
    <location>
        <begin position="210"/>
        <end position="384"/>
    </location>
</feature>
<evidence type="ECO:0000313" key="14">
    <source>
        <dbReference type="EMBL" id="SQF40633.1"/>
    </source>
</evidence>
<organism evidence="14 15">
    <name type="scientific">Streptococcus ferus</name>
    <dbReference type="NCBI Taxonomy" id="1345"/>
    <lineage>
        <taxon>Bacteria</taxon>
        <taxon>Bacillati</taxon>
        <taxon>Bacillota</taxon>
        <taxon>Bacilli</taxon>
        <taxon>Lactobacillales</taxon>
        <taxon>Streptococcaceae</taxon>
        <taxon>Streptococcus</taxon>
    </lineage>
</organism>
<protein>
    <recommendedName>
        <fullName evidence="11">Regulatory protein MsrR</fullName>
    </recommendedName>
</protein>
<dbReference type="GO" id="GO:0005886">
    <property type="term" value="C:plasma membrane"/>
    <property type="evidence" value="ECO:0007669"/>
    <property type="project" value="UniProtKB-SubCell"/>
</dbReference>
<dbReference type="InterPro" id="IPR004474">
    <property type="entry name" value="LytR_CpsA_psr"/>
</dbReference>
<keyword evidence="3" id="KW-1003">Cell membrane</keyword>
<evidence type="ECO:0000313" key="15">
    <source>
        <dbReference type="Proteomes" id="UP000249495"/>
    </source>
</evidence>
<keyword evidence="8 12" id="KW-0472">Membrane</keyword>
<keyword evidence="5" id="KW-0735">Signal-anchor</keyword>
<evidence type="ECO:0000259" key="13">
    <source>
        <dbReference type="Pfam" id="PF03816"/>
    </source>
</evidence>
<dbReference type="Proteomes" id="UP000249495">
    <property type="component" value="Chromosome 1"/>
</dbReference>
<keyword evidence="7" id="KW-0805">Transcription regulation</keyword>
<evidence type="ECO:0000256" key="1">
    <source>
        <dbReference type="ARBA" id="ARBA00004401"/>
    </source>
</evidence>
<dbReference type="STRING" id="1123303.GCA_000372425_00728"/>
<dbReference type="Pfam" id="PF03816">
    <property type="entry name" value="LytR_cpsA_psr"/>
    <property type="match status" value="1"/>
</dbReference>
<dbReference type="EMBL" id="LS483343">
    <property type="protein sequence ID" value="SQF40633.1"/>
    <property type="molecule type" value="Genomic_DNA"/>
</dbReference>
<dbReference type="AlphaFoldDB" id="A0A2X3W9V1"/>
<sequence>MTNDNGKTARHEQLRYEYLLRNLAYLTAREQAEFDYLRRKIEARQVENNYQAPYRSPYQDNRYDNSYDYQTDYDDAADSYYQEEDYWDEDSQYTDQGLPVYVDQEPKRESRKARKAALAASSSGKFKAPKAKERIRFKTILKWAGVLLLLTLAGMIFMFFKGMNDISSGNNKNYKAAMTEVFKGQDTKDGTNILILGSDQRITQGSSEARTDTIMVVNVGNKDKKVKMVSFMRDTLVNIPGVSTEGYYDSKLNSAFNIGEQNNNQGAELMRQTLKNNFDIDIKYYMMVDFETFAEAIDTLFPNGVTINAKFSTVDGVAVDSVEVPDDLNMKDGVVPNQTIHVGKQKMDGRTLLNYARFRKDDEGDYGRTKRQQQVMSAVMSQVKDPTKLFTGSAALGKIYALTSTNVSYSFLLTNGLSALTSGKGGVEQMTIPENGDWIDDYDMYGGQALAIDFDKYQQKLSELGLR</sequence>
<feature type="transmembrane region" description="Helical" evidence="12">
    <location>
        <begin position="140"/>
        <end position="160"/>
    </location>
</feature>